<dbReference type="InterPro" id="IPR005123">
    <property type="entry name" value="Oxoglu/Fe-dep_dioxygenase_dom"/>
</dbReference>
<accession>A0A1R3KZZ3</accession>
<keyword evidence="3 5" id="KW-0560">Oxidoreductase</keyword>
<dbReference type="InterPro" id="IPR044861">
    <property type="entry name" value="IPNS-like_FE2OG_OXY"/>
</dbReference>
<name>A0A1R3KZZ3_9ROSI</name>
<evidence type="ECO:0000313" key="7">
    <source>
        <dbReference type="EMBL" id="OMP12609.1"/>
    </source>
</evidence>
<dbReference type="PANTHER" id="PTHR10209">
    <property type="entry name" value="OXIDOREDUCTASE, 2OG-FE II OXYGENASE FAMILY PROTEIN"/>
    <property type="match status" value="1"/>
</dbReference>
<evidence type="ECO:0000313" key="8">
    <source>
        <dbReference type="Proteomes" id="UP000187203"/>
    </source>
</evidence>
<evidence type="ECO:0000256" key="4">
    <source>
        <dbReference type="ARBA" id="ARBA00023004"/>
    </source>
</evidence>
<dbReference type="SUPFAM" id="SSF51197">
    <property type="entry name" value="Clavaminate synthase-like"/>
    <property type="match status" value="1"/>
</dbReference>
<dbReference type="Pfam" id="PF14226">
    <property type="entry name" value="DIOX_N"/>
    <property type="match status" value="1"/>
</dbReference>
<dbReference type="PROSITE" id="PS51471">
    <property type="entry name" value="FE2OG_OXY"/>
    <property type="match status" value="1"/>
</dbReference>
<dbReference type="STRING" id="93759.A0A1R3KZZ3"/>
<dbReference type="InterPro" id="IPR027443">
    <property type="entry name" value="IPNS-like_sf"/>
</dbReference>
<dbReference type="EMBL" id="AWUE01008684">
    <property type="protein sequence ID" value="OMP12609.1"/>
    <property type="molecule type" value="Genomic_DNA"/>
</dbReference>
<dbReference type="PANTHER" id="PTHR10209:SF864">
    <property type="entry name" value="FE2OG DIOXYGENASE DOMAIN-CONTAINING PROTEIN"/>
    <property type="match status" value="1"/>
</dbReference>
<gene>
    <name evidence="7" type="ORF">COLO4_02964</name>
</gene>
<dbReference type="OrthoDB" id="288590at2759"/>
<feature type="domain" description="Fe2OG dioxygenase" evidence="6">
    <location>
        <begin position="169"/>
        <end position="272"/>
    </location>
</feature>
<evidence type="ECO:0000256" key="2">
    <source>
        <dbReference type="ARBA" id="ARBA00022723"/>
    </source>
</evidence>
<evidence type="ECO:0000256" key="3">
    <source>
        <dbReference type="ARBA" id="ARBA00023002"/>
    </source>
</evidence>
<keyword evidence="8" id="KW-1185">Reference proteome</keyword>
<organism evidence="7 8">
    <name type="scientific">Corchorus olitorius</name>
    <dbReference type="NCBI Taxonomy" id="93759"/>
    <lineage>
        <taxon>Eukaryota</taxon>
        <taxon>Viridiplantae</taxon>
        <taxon>Streptophyta</taxon>
        <taxon>Embryophyta</taxon>
        <taxon>Tracheophyta</taxon>
        <taxon>Spermatophyta</taxon>
        <taxon>Magnoliopsida</taxon>
        <taxon>eudicotyledons</taxon>
        <taxon>Gunneridae</taxon>
        <taxon>Pentapetalae</taxon>
        <taxon>rosids</taxon>
        <taxon>malvids</taxon>
        <taxon>Malvales</taxon>
        <taxon>Malvaceae</taxon>
        <taxon>Grewioideae</taxon>
        <taxon>Apeibeae</taxon>
        <taxon>Corchorus</taxon>
    </lineage>
</organism>
<sequence length="331" mass="37159">MEIQAEQEMKSNNDCLKNEVRAFDESKAGVKGLVDAGVSKIPPFFIHKPCVLHDFPVSTDSNIRVPLIDFDGIDKDATSRCKIINQVRNACEEWGSFQLVNHGIPTTILDEMMDGIRVHRPPNPQELPPICRDIMIKYTDEILKLGKKLYQVLSEALGLNPNHLNDIGCSDDIFAPCHYYPACPEPELTLGATAHCDSGFITILLQDEIGGLQVLQENKWIDATPVPGALVVNIGDLVQLLSNDKFTSPYHRVLAKYEGPRISVACIFRSHHYPENSSKLYGPIKELVSKENPPIYREITVQEIIKCKHSKKVDETDHKPQIPKALDQFKL</sequence>
<evidence type="ECO:0000259" key="6">
    <source>
        <dbReference type="PROSITE" id="PS51471"/>
    </source>
</evidence>
<evidence type="ECO:0000256" key="5">
    <source>
        <dbReference type="RuleBase" id="RU003682"/>
    </source>
</evidence>
<dbReference type="GO" id="GO:0046872">
    <property type="term" value="F:metal ion binding"/>
    <property type="evidence" value="ECO:0007669"/>
    <property type="project" value="UniProtKB-KW"/>
</dbReference>
<comment type="similarity">
    <text evidence="1 5">Belongs to the iron/ascorbate-dependent oxidoreductase family.</text>
</comment>
<dbReference type="AlphaFoldDB" id="A0A1R3KZZ3"/>
<dbReference type="InterPro" id="IPR026992">
    <property type="entry name" value="DIOX_N"/>
</dbReference>
<dbReference type="Gene3D" id="2.60.120.330">
    <property type="entry name" value="B-lactam Antibiotic, Isopenicillin N Synthase, Chain"/>
    <property type="match status" value="2"/>
</dbReference>
<keyword evidence="7" id="KW-0223">Dioxygenase</keyword>
<reference evidence="8" key="1">
    <citation type="submission" date="2013-09" db="EMBL/GenBank/DDBJ databases">
        <title>Corchorus olitorius genome sequencing.</title>
        <authorList>
            <person name="Alam M."/>
            <person name="Haque M.S."/>
            <person name="Islam M.S."/>
            <person name="Emdad E.M."/>
            <person name="Islam M.M."/>
            <person name="Ahmed B."/>
            <person name="Halim A."/>
            <person name="Hossen Q.M.M."/>
            <person name="Hossain M.Z."/>
            <person name="Ahmed R."/>
            <person name="Khan M.M."/>
            <person name="Islam R."/>
            <person name="Rashid M.M."/>
            <person name="Khan S.A."/>
            <person name="Rahman M.S."/>
            <person name="Alam M."/>
            <person name="Yahiya A.S."/>
            <person name="Khan M.S."/>
            <person name="Azam M.S."/>
            <person name="Haque T."/>
            <person name="Lashkar M.Z.H."/>
            <person name="Akhand A.I."/>
            <person name="Morshed G."/>
            <person name="Roy S."/>
            <person name="Uddin K.S."/>
            <person name="Rabeya T."/>
            <person name="Hossain A.S."/>
            <person name="Chowdhury A."/>
            <person name="Snigdha A.R."/>
            <person name="Mortoza M.S."/>
            <person name="Matin S.A."/>
            <person name="Hoque S.M.E."/>
            <person name="Islam M.K."/>
            <person name="Roy D.K."/>
            <person name="Haider R."/>
            <person name="Moosa M.M."/>
            <person name="Elias S.M."/>
            <person name="Hasan A.M."/>
            <person name="Jahan S."/>
            <person name="Shafiuddin M."/>
            <person name="Mahmood N."/>
            <person name="Shommy N.S."/>
        </authorList>
    </citation>
    <scope>NUCLEOTIDE SEQUENCE [LARGE SCALE GENOMIC DNA]</scope>
    <source>
        <strain evidence="8">cv. O-4</strain>
    </source>
</reference>
<comment type="caution">
    <text evidence="7">The sequence shown here is derived from an EMBL/GenBank/DDBJ whole genome shotgun (WGS) entry which is preliminary data.</text>
</comment>
<dbReference type="Pfam" id="PF03171">
    <property type="entry name" value="2OG-FeII_Oxy"/>
    <property type="match status" value="1"/>
</dbReference>
<proteinExistence type="inferred from homology"/>
<dbReference type="GO" id="GO:0051213">
    <property type="term" value="F:dioxygenase activity"/>
    <property type="evidence" value="ECO:0007669"/>
    <property type="project" value="UniProtKB-KW"/>
</dbReference>
<evidence type="ECO:0000256" key="1">
    <source>
        <dbReference type="ARBA" id="ARBA00008056"/>
    </source>
</evidence>
<dbReference type="Proteomes" id="UP000187203">
    <property type="component" value="Unassembled WGS sequence"/>
</dbReference>
<keyword evidence="4 5" id="KW-0408">Iron</keyword>
<protein>
    <submittedName>
        <fullName evidence="7">Oxoglutarate/iron-dependent dioxygenase</fullName>
    </submittedName>
</protein>
<keyword evidence="2 5" id="KW-0479">Metal-binding</keyword>